<dbReference type="Proteomes" id="UP000603602">
    <property type="component" value="Unassembled WGS sequence"/>
</dbReference>
<dbReference type="InterPro" id="IPR026881">
    <property type="entry name" value="WYL_dom"/>
</dbReference>
<name>A0ABR9B6D3_9RHOO</name>
<feature type="domain" description="WYL" evidence="2">
    <location>
        <begin position="151"/>
        <end position="219"/>
    </location>
</feature>
<dbReference type="InterPro" id="IPR036390">
    <property type="entry name" value="WH_DNA-bd_sf"/>
</dbReference>
<accession>A0ABR9B6D3</accession>
<dbReference type="InterPro" id="IPR013196">
    <property type="entry name" value="HTH_11"/>
</dbReference>
<dbReference type="InterPro" id="IPR036388">
    <property type="entry name" value="WH-like_DNA-bd_sf"/>
</dbReference>
<reference evidence="5" key="1">
    <citation type="submission" date="2023-07" db="EMBL/GenBank/DDBJ databases">
        <title>Thauera sp. CAU 1555 isolated from sand of Yaerae Beach.</title>
        <authorList>
            <person name="Kim W."/>
        </authorList>
    </citation>
    <scope>NUCLEOTIDE SEQUENCE [LARGE SCALE GENOMIC DNA]</scope>
    <source>
        <strain evidence="5">CAU 1555</strain>
    </source>
</reference>
<organism evidence="4 5">
    <name type="scientific">Thauera sedimentorum</name>
    <dbReference type="NCBI Taxonomy" id="2767595"/>
    <lineage>
        <taxon>Bacteria</taxon>
        <taxon>Pseudomonadati</taxon>
        <taxon>Pseudomonadota</taxon>
        <taxon>Betaproteobacteria</taxon>
        <taxon>Rhodocyclales</taxon>
        <taxon>Zoogloeaceae</taxon>
        <taxon>Thauera</taxon>
    </lineage>
</organism>
<proteinExistence type="predicted"/>
<dbReference type="InterPro" id="IPR051534">
    <property type="entry name" value="CBASS_pafABC_assoc_protein"/>
</dbReference>
<evidence type="ECO:0000313" key="5">
    <source>
        <dbReference type="Proteomes" id="UP000603602"/>
    </source>
</evidence>
<evidence type="ECO:0000313" key="4">
    <source>
        <dbReference type="EMBL" id="MBD8501932.1"/>
    </source>
</evidence>
<evidence type="ECO:0000259" key="1">
    <source>
        <dbReference type="Pfam" id="PF08279"/>
    </source>
</evidence>
<sequence length="337" mass="37580">MSQTERLYQIVRLLEDARQPVPLARLLDTLEVSRATFKRDLDYLRDRLGAPIVWRRGGNGEPSGYVLTGERGDAAQRFGIRGLWFNPSEIYALLMMQHLAAGMEPGLVSGQVSGLMTRIGLMLGSAADDPQEVGRRVRILHSASRRATPAAFQTVAQATMKRRRLALRYYARSRGEESERIVSPQQLLHYRENWYLLGWCHHAGALRTFALDAIREARVRRETAREVGPRVLKKAVGGAFGIFDSAPSEHAVLRFAPEVAPWVGNETWHPQQRVEQEAGGGLRLTVPYGDPRELVMEILRFGPDVEVLAPPALREAVAARLRAAAARYETDAAEAQG</sequence>
<feature type="domain" description="Helix-turn-helix type 11" evidence="1">
    <location>
        <begin position="6"/>
        <end position="57"/>
    </location>
</feature>
<evidence type="ECO:0000259" key="2">
    <source>
        <dbReference type="Pfam" id="PF13280"/>
    </source>
</evidence>
<evidence type="ECO:0000259" key="3">
    <source>
        <dbReference type="Pfam" id="PF25583"/>
    </source>
</evidence>
<keyword evidence="5" id="KW-1185">Reference proteome</keyword>
<dbReference type="Pfam" id="PF25583">
    <property type="entry name" value="WCX"/>
    <property type="match status" value="1"/>
</dbReference>
<dbReference type="RefSeq" id="WP_187716746.1">
    <property type="nucleotide sequence ID" value="NZ_JACTAH010000001.1"/>
</dbReference>
<comment type="caution">
    <text evidence="4">The sequence shown here is derived from an EMBL/GenBank/DDBJ whole genome shotgun (WGS) entry which is preliminary data.</text>
</comment>
<dbReference type="Gene3D" id="1.10.10.10">
    <property type="entry name" value="Winged helix-like DNA-binding domain superfamily/Winged helix DNA-binding domain"/>
    <property type="match status" value="1"/>
</dbReference>
<protein>
    <submittedName>
        <fullName evidence="4">YafY family transcriptional regulator</fullName>
    </submittedName>
</protein>
<dbReference type="Pfam" id="PF08279">
    <property type="entry name" value="HTH_11"/>
    <property type="match status" value="1"/>
</dbReference>
<dbReference type="PANTHER" id="PTHR34580:SF3">
    <property type="entry name" value="PROTEIN PAFB"/>
    <property type="match status" value="1"/>
</dbReference>
<dbReference type="Pfam" id="PF13280">
    <property type="entry name" value="WYL"/>
    <property type="match status" value="1"/>
</dbReference>
<dbReference type="EMBL" id="JACYTO010000001">
    <property type="protein sequence ID" value="MBD8501932.1"/>
    <property type="molecule type" value="Genomic_DNA"/>
</dbReference>
<dbReference type="SUPFAM" id="SSF46785">
    <property type="entry name" value="Winged helix' DNA-binding domain"/>
    <property type="match status" value="1"/>
</dbReference>
<gene>
    <name evidence="4" type="ORF">IFO67_03465</name>
</gene>
<dbReference type="PROSITE" id="PS52050">
    <property type="entry name" value="WYL"/>
    <property type="match status" value="1"/>
</dbReference>
<dbReference type="InterPro" id="IPR057727">
    <property type="entry name" value="WCX_dom"/>
</dbReference>
<dbReference type="PANTHER" id="PTHR34580">
    <property type="match status" value="1"/>
</dbReference>
<feature type="domain" description="WCX" evidence="3">
    <location>
        <begin position="249"/>
        <end position="325"/>
    </location>
</feature>